<dbReference type="PATRIC" id="fig|992061.3.peg.211"/>
<accession>J0N975</accession>
<gene>
    <name evidence="1" type="ORF">HPHPH6_0204</name>
</gene>
<proteinExistence type="predicted"/>
<organism evidence="1 2">
    <name type="scientific">Helicobacter pylori Hp H-6</name>
    <dbReference type="NCBI Taxonomy" id="992061"/>
    <lineage>
        <taxon>Bacteria</taxon>
        <taxon>Pseudomonadati</taxon>
        <taxon>Campylobacterota</taxon>
        <taxon>Epsilonproteobacteria</taxon>
        <taxon>Campylobacterales</taxon>
        <taxon>Helicobacteraceae</taxon>
        <taxon>Helicobacter</taxon>
    </lineage>
</organism>
<reference evidence="1 2" key="1">
    <citation type="journal article" date="2013" name="Pathog. Dis.">
        <title>Genome sequences of 65 Helicobacter pylori strains isolated from asymptomatic individuals and patients with gastric cancer, peptic ulcer disease, or gastritis.</title>
        <authorList>
            <person name="Blanchard T.G."/>
            <person name="Czinn S.J."/>
            <person name="Correa P."/>
            <person name="Nakazawa T."/>
            <person name="Keelan M."/>
            <person name="Morningstar L."/>
            <person name="Santana-Cruz I."/>
            <person name="Maroo A."/>
            <person name="McCracken C."/>
            <person name="Shefchek K."/>
            <person name="Daugherty S."/>
            <person name="Song Y."/>
            <person name="Fraser C.M."/>
            <person name="Fricke W.F."/>
        </authorList>
    </citation>
    <scope>NUCLEOTIDE SEQUENCE [LARGE SCALE GENOMIC DNA]</scope>
    <source>
        <strain evidence="1 2">Hp H-6</strain>
    </source>
</reference>
<evidence type="ECO:0000313" key="2">
    <source>
        <dbReference type="Proteomes" id="UP000004177"/>
    </source>
</evidence>
<sequence length="47" mass="5518">MVKKGFILIERAIAWLKPSFDIWTKKRYFLDFAISIPLTKIKKASGF</sequence>
<dbReference type="EMBL" id="AKOZ01000003">
    <property type="protein sequence ID" value="EJB83000.1"/>
    <property type="molecule type" value="Genomic_DNA"/>
</dbReference>
<dbReference type="Proteomes" id="UP000004177">
    <property type="component" value="Unassembled WGS sequence"/>
</dbReference>
<comment type="caution">
    <text evidence="1">The sequence shown here is derived from an EMBL/GenBank/DDBJ whole genome shotgun (WGS) entry which is preliminary data.</text>
</comment>
<evidence type="ECO:0000313" key="1">
    <source>
        <dbReference type="EMBL" id="EJB83000.1"/>
    </source>
</evidence>
<dbReference type="AlphaFoldDB" id="J0N975"/>
<name>J0N975_HELPX</name>
<protein>
    <submittedName>
        <fullName evidence="1">Uncharacterized protein</fullName>
    </submittedName>
</protein>